<feature type="compositionally biased region" description="Low complexity" evidence="8">
    <location>
        <begin position="104"/>
        <end position="116"/>
    </location>
</feature>
<feature type="domain" description="Lipoyl-binding" evidence="9">
    <location>
        <begin position="2"/>
        <end position="77"/>
    </location>
</feature>
<dbReference type="STRING" id="502025.Hoch_3235"/>
<evidence type="ECO:0000256" key="7">
    <source>
        <dbReference type="RuleBase" id="RU003423"/>
    </source>
</evidence>
<feature type="region of interest" description="Disordered" evidence="8">
    <location>
        <begin position="99"/>
        <end position="149"/>
    </location>
</feature>
<dbReference type="SUPFAM" id="SSF52777">
    <property type="entry name" value="CoA-dependent acyltransferases"/>
    <property type="match status" value="1"/>
</dbReference>
<dbReference type="GO" id="GO:0005737">
    <property type="term" value="C:cytoplasm"/>
    <property type="evidence" value="ECO:0007669"/>
    <property type="project" value="TreeGrafter"/>
</dbReference>
<dbReference type="Pfam" id="PF02817">
    <property type="entry name" value="E3_binding"/>
    <property type="match status" value="1"/>
</dbReference>
<evidence type="ECO:0000256" key="4">
    <source>
        <dbReference type="ARBA" id="ARBA00022679"/>
    </source>
</evidence>
<evidence type="ECO:0000259" key="9">
    <source>
        <dbReference type="PROSITE" id="PS50968"/>
    </source>
</evidence>
<dbReference type="InterPro" id="IPR036625">
    <property type="entry name" value="E3-bd_dom_sf"/>
</dbReference>
<dbReference type="PROSITE" id="PS50968">
    <property type="entry name" value="BIOTINYL_LIPOYL"/>
    <property type="match status" value="1"/>
</dbReference>
<evidence type="ECO:0000256" key="5">
    <source>
        <dbReference type="ARBA" id="ARBA00022823"/>
    </source>
</evidence>
<dbReference type="PANTHER" id="PTHR43178">
    <property type="entry name" value="DIHYDROLIPOAMIDE ACETYLTRANSFERASE COMPONENT OF PYRUVATE DEHYDROGENASE COMPLEX"/>
    <property type="match status" value="1"/>
</dbReference>
<dbReference type="InterPro" id="IPR003016">
    <property type="entry name" value="2-oxoA_DH_lipoyl-BS"/>
</dbReference>
<sequence length="474" mass="50450">MAYEFKLPDIGEGVVEGEIVDWKVAVGERIERDQPLVEVMTDKATVEIPSPRAGTIREIAFEEGAICPVGAVLVVIDDGAETGASASVPGNAAEAQAATVGEVPAASSSADPATSDARTEARPPPRAPAPLFRDDGAAQDGGRVKAAPAARRLARQLGVALAQVVPTGPRGRVTSEDVRHAADPSATGEFAVEVPTEINLPAAAAAAAPAPASAPASASAATARAPQRSAGFAPMAIAAQGNEERIPLRGMRKRIADNMQRAKATAAHFTYVEEIDMSDLVDVRQRAKERAAERGLKLTYLPFLIKAVVSGLKKWPQLNAALDETTQEIVRKKYYHIGIASQGPNGLVVTVLRDADRRSIFDLAAEIQRLSRAVEEGTIKRDELSGSTFTITSLGKLGGVMATPIINFPEVGIMGVHEMKQRPAVHKGEIAIRWLMNLSISLDHRLVDGWDGAMFLQDVKQLLEDPTTMFMEMV</sequence>
<evidence type="ECO:0000256" key="6">
    <source>
        <dbReference type="ARBA" id="ARBA00023315"/>
    </source>
</evidence>
<dbReference type="InterPro" id="IPR000089">
    <property type="entry name" value="Biotin_lipoyl"/>
</dbReference>
<dbReference type="InterPro" id="IPR011053">
    <property type="entry name" value="Single_hybrid_motif"/>
</dbReference>
<dbReference type="Proteomes" id="UP000001880">
    <property type="component" value="Chromosome"/>
</dbReference>
<dbReference type="AlphaFoldDB" id="D0LTP3"/>
<dbReference type="PROSITE" id="PS00189">
    <property type="entry name" value="LIPOYL"/>
    <property type="match status" value="1"/>
</dbReference>
<evidence type="ECO:0000256" key="1">
    <source>
        <dbReference type="ARBA" id="ARBA00001938"/>
    </source>
</evidence>
<dbReference type="EC" id="2.3.1.-" evidence="7"/>
<dbReference type="RefSeq" id="WP_012828337.1">
    <property type="nucleotide sequence ID" value="NC_013440.1"/>
</dbReference>
<keyword evidence="5 7" id="KW-0450">Lipoyl</keyword>
<evidence type="ECO:0000313" key="12">
    <source>
        <dbReference type="Proteomes" id="UP000001880"/>
    </source>
</evidence>
<dbReference type="PANTHER" id="PTHR43178:SF5">
    <property type="entry name" value="LIPOAMIDE ACYLTRANSFERASE COMPONENT OF BRANCHED-CHAIN ALPHA-KETO ACID DEHYDROGENASE COMPLEX, MITOCHONDRIAL"/>
    <property type="match status" value="1"/>
</dbReference>
<dbReference type="Pfam" id="PF00198">
    <property type="entry name" value="2-oxoacid_dh"/>
    <property type="match status" value="1"/>
</dbReference>
<dbReference type="Gene3D" id="4.10.320.10">
    <property type="entry name" value="E3-binding domain"/>
    <property type="match status" value="1"/>
</dbReference>
<dbReference type="InterPro" id="IPR050743">
    <property type="entry name" value="2-oxoacid_DH_E2_comp"/>
</dbReference>
<comment type="cofactor">
    <cofactor evidence="1 7">
        <name>(R)-lipoate</name>
        <dbReference type="ChEBI" id="CHEBI:83088"/>
    </cofactor>
</comment>
<dbReference type="SUPFAM" id="SSF47005">
    <property type="entry name" value="Peripheral subunit-binding domain of 2-oxo acid dehydrogenase complex"/>
    <property type="match status" value="1"/>
</dbReference>
<accession>D0LTP3</accession>
<dbReference type="eggNOG" id="COG0508">
    <property type="taxonomic scope" value="Bacteria"/>
</dbReference>
<dbReference type="GO" id="GO:0031405">
    <property type="term" value="F:lipoic acid binding"/>
    <property type="evidence" value="ECO:0007669"/>
    <property type="project" value="TreeGrafter"/>
</dbReference>
<evidence type="ECO:0000259" key="10">
    <source>
        <dbReference type="PROSITE" id="PS51826"/>
    </source>
</evidence>
<evidence type="ECO:0000256" key="8">
    <source>
        <dbReference type="SAM" id="MobiDB-lite"/>
    </source>
</evidence>
<dbReference type="PROSITE" id="PS51826">
    <property type="entry name" value="PSBD"/>
    <property type="match status" value="1"/>
</dbReference>
<gene>
    <name evidence="11" type="ordered locus">Hoch_3235</name>
</gene>
<dbReference type="InterPro" id="IPR004167">
    <property type="entry name" value="PSBD"/>
</dbReference>
<dbReference type="Pfam" id="PF00364">
    <property type="entry name" value="Biotin_lipoyl"/>
    <property type="match status" value="1"/>
</dbReference>
<comment type="similarity">
    <text evidence="2 7">Belongs to the 2-oxoacid dehydrogenase family.</text>
</comment>
<dbReference type="EMBL" id="CP001804">
    <property type="protein sequence ID" value="ACY15737.1"/>
    <property type="molecule type" value="Genomic_DNA"/>
</dbReference>
<evidence type="ECO:0000313" key="11">
    <source>
        <dbReference type="EMBL" id="ACY15737.1"/>
    </source>
</evidence>
<keyword evidence="4 7" id="KW-0808">Transferase</keyword>
<reference evidence="11 12" key="1">
    <citation type="journal article" date="2010" name="Stand. Genomic Sci.">
        <title>Complete genome sequence of Haliangium ochraceum type strain (SMP-2).</title>
        <authorList>
            <consortium name="US DOE Joint Genome Institute (JGI-PGF)"/>
            <person name="Ivanova N."/>
            <person name="Daum C."/>
            <person name="Lang E."/>
            <person name="Abt B."/>
            <person name="Kopitz M."/>
            <person name="Saunders E."/>
            <person name="Lapidus A."/>
            <person name="Lucas S."/>
            <person name="Glavina Del Rio T."/>
            <person name="Nolan M."/>
            <person name="Tice H."/>
            <person name="Copeland A."/>
            <person name="Cheng J.F."/>
            <person name="Chen F."/>
            <person name="Bruce D."/>
            <person name="Goodwin L."/>
            <person name="Pitluck S."/>
            <person name="Mavromatis K."/>
            <person name="Pati A."/>
            <person name="Mikhailova N."/>
            <person name="Chen A."/>
            <person name="Palaniappan K."/>
            <person name="Land M."/>
            <person name="Hauser L."/>
            <person name="Chang Y.J."/>
            <person name="Jeffries C.D."/>
            <person name="Detter J.C."/>
            <person name="Brettin T."/>
            <person name="Rohde M."/>
            <person name="Goker M."/>
            <person name="Bristow J."/>
            <person name="Markowitz V."/>
            <person name="Eisen J.A."/>
            <person name="Hugenholtz P."/>
            <person name="Kyrpides N.C."/>
            <person name="Klenk H.P."/>
        </authorList>
    </citation>
    <scope>NUCLEOTIDE SEQUENCE [LARGE SCALE GENOMIC DNA]</scope>
    <source>
        <strain evidence="12">DSM 14365 / CIP 107738 / JCM 11303 / AJ 13395 / SMP-2</strain>
    </source>
</reference>
<dbReference type="Gene3D" id="2.40.50.100">
    <property type="match status" value="1"/>
</dbReference>
<organism evidence="11 12">
    <name type="scientific">Haliangium ochraceum (strain DSM 14365 / JCM 11303 / SMP-2)</name>
    <dbReference type="NCBI Taxonomy" id="502025"/>
    <lineage>
        <taxon>Bacteria</taxon>
        <taxon>Pseudomonadati</taxon>
        <taxon>Myxococcota</taxon>
        <taxon>Polyangia</taxon>
        <taxon>Haliangiales</taxon>
        <taxon>Kofleriaceae</taxon>
        <taxon>Haliangium</taxon>
    </lineage>
</organism>
<keyword evidence="6 7" id="KW-0012">Acyltransferase</keyword>
<dbReference type="KEGG" id="hoh:Hoch_3235"/>
<dbReference type="CDD" id="cd06849">
    <property type="entry name" value="lipoyl_domain"/>
    <property type="match status" value="1"/>
</dbReference>
<dbReference type="SUPFAM" id="SSF51230">
    <property type="entry name" value="Single hybrid motif"/>
    <property type="match status" value="1"/>
</dbReference>
<dbReference type="HOGENOM" id="CLU_016733_0_0_7"/>
<dbReference type="Gene3D" id="3.30.559.10">
    <property type="entry name" value="Chloramphenicol acetyltransferase-like domain"/>
    <property type="match status" value="1"/>
</dbReference>
<dbReference type="OrthoDB" id="9805770at2"/>
<protein>
    <recommendedName>
        <fullName evidence="7">Dihydrolipoamide acetyltransferase component of pyruvate dehydrogenase complex</fullName>
        <ecNumber evidence="7">2.3.1.-</ecNumber>
    </recommendedName>
</protein>
<dbReference type="InterPro" id="IPR001078">
    <property type="entry name" value="2-oxoacid_DH_actylTfrase"/>
</dbReference>
<evidence type="ECO:0000256" key="3">
    <source>
        <dbReference type="ARBA" id="ARBA00011484"/>
    </source>
</evidence>
<comment type="subunit">
    <text evidence="3">Forms a 24-polypeptide structural core with octahedral symmetry.</text>
</comment>
<dbReference type="InterPro" id="IPR023213">
    <property type="entry name" value="CAT-like_dom_sf"/>
</dbReference>
<dbReference type="FunFam" id="3.30.559.10:FF:000007">
    <property type="entry name" value="Dihydrolipoamide acetyltransferase component of pyruvate dehydrogenase complex"/>
    <property type="match status" value="1"/>
</dbReference>
<proteinExistence type="inferred from homology"/>
<evidence type="ECO:0000256" key="2">
    <source>
        <dbReference type="ARBA" id="ARBA00007317"/>
    </source>
</evidence>
<name>D0LTP3_HALO1</name>
<keyword evidence="12" id="KW-1185">Reference proteome</keyword>
<dbReference type="GO" id="GO:0016407">
    <property type="term" value="F:acetyltransferase activity"/>
    <property type="evidence" value="ECO:0007669"/>
    <property type="project" value="TreeGrafter"/>
</dbReference>
<feature type="domain" description="Peripheral subunit-binding (PSBD)" evidence="10">
    <location>
        <begin position="145"/>
        <end position="182"/>
    </location>
</feature>